<name>A0A084JWS3_NONUL</name>
<proteinExistence type="inferred from homology"/>
<sequence>MIRLLILLLIPISSMYTSDIINFGKDGNTMDWVIINDGVMGGLSQSTAVSYDNYVLFSGTTSLKNNGGFASYRSPYGNYNLKDYKAVEIKFKSTGRSFYFQLDAYRSWWNPNYKHQFSSNNNEWITVQLPLTEFKEYKVGQQTGKKISQSQLDDVLRLGIILLDKKEGTFELQIDYIKFI</sequence>
<evidence type="ECO:0000313" key="4">
    <source>
        <dbReference type="Proteomes" id="UP000028531"/>
    </source>
</evidence>
<feature type="domain" description="NADH:ubiquinone oxidoreductase intermediate-associated protein 30" evidence="2">
    <location>
        <begin position="22"/>
        <end position="174"/>
    </location>
</feature>
<dbReference type="AlphaFoldDB" id="A0A084JWS3"/>
<evidence type="ECO:0000259" key="2">
    <source>
        <dbReference type="Pfam" id="PF08547"/>
    </source>
</evidence>
<dbReference type="Pfam" id="PF08547">
    <property type="entry name" value="CIA30"/>
    <property type="match status" value="1"/>
</dbReference>
<organism evidence="3 4">
    <name type="scientific">Nonlabens ulvanivorans</name>
    <name type="common">Persicivirga ulvanivorans</name>
    <dbReference type="NCBI Taxonomy" id="906888"/>
    <lineage>
        <taxon>Bacteria</taxon>
        <taxon>Pseudomonadati</taxon>
        <taxon>Bacteroidota</taxon>
        <taxon>Flavobacteriia</taxon>
        <taxon>Flavobacteriales</taxon>
        <taxon>Flavobacteriaceae</taxon>
        <taxon>Nonlabens</taxon>
    </lineage>
</organism>
<dbReference type="InterPro" id="IPR039131">
    <property type="entry name" value="NDUFAF1"/>
</dbReference>
<accession>A0A084JWS3</accession>
<evidence type="ECO:0000256" key="1">
    <source>
        <dbReference type="ARBA" id="ARBA00007884"/>
    </source>
</evidence>
<dbReference type="Gene3D" id="2.60.120.260">
    <property type="entry name" value="Galactose-binding domain-like"/>
    <property type="match status" value="1"/>
</dbReference>
<dbReference type="EMBL" id="JPJI01000026">
    <property type="protein sequence ID" value="KEZ93407.1"/>
    <property type="molecule type" value="Genomic_DNA"/>
</dbReference>
<comment type="similarity">
    <text evidence="1">Belongs to the CIA30 family.</text>
</comment>
<dbReference type="PANTHER" id="PTHR13194">
    <property type="entry name" value="COMPLEX I INTERMEDIATE-ASSOCIATED PROTEIN 30"/>
    <property type="match status" value="1"/>
</dbReference>
<dbReference type="Proteomes" id="UP000028531">
    <property type="component" value="Unassembled WGS sequence"/>
</dbReference>
<protein>
    <recommendedName>
        <fullName evidence="2">NADH:ubiquinone oxidoreductase intermediate-associated protein 30 domain-containing protein</fullName>
    </recommendedName>
</protein>
<comment type="caution">
    <text evidence="3">The sequence shown here is derived from an EMBL/GenBank/DDBJ whole genome shotgun (WGS) entry which is preliminary data.</text>
</comment>
<gene>
    <name evidence="3" type="ORF">IL45_04095</name>
</gene>
<dbReference type="InterPro" id="IPR013857">
    <property type="entry name" value="NADH-UbQ_OxRdtase-assoc_prot30"/>
</dbReference>
<dbReference type="PANTHER" id="PTHR13194:SF19">
    <property type="entry name" value="NAD(P)-BINDING ROSSMANN-FOLD SUPERFAMILY PROTEIN"/>
    <property type="match status" value="1"/>
</dbReference>
<evidence type="ECO:0000313" key="3">
    <source>
        <dbReference type="EMBL" id="KEZ93407.1"/>
    </source>
</evidence>
<dbReference type="InterPro" id="IPR008979">
    <property type="entry name" value="Galactose-bd-like_sf"/>
</dbReference>
<reference evidence="3 4" key="1">
    <citation type="submission" date="2014-07" db="EMBL/GenBank/DDBJ databases">
        <title>Draft genome sequence of Nonlabens ulvanivorans, an ulvan degrading bacterium.</title>
        <authorList>
            <person name="Kopel M."/>
            <person name="Helbert W."/>
            <person name="Henrissat B."/>
            <person name="Doniger T."/>
            <person name="Banin E."/>
        </authorList>
    </citation>
    <scope>NUCLEOTIDE SEQUENCE [LARGE SCALE GENOMIC DNA]</scope>
    <source>
        <strain evidence="3 4">PLR</strain>
    </source>
</reference>
<dbReference type="SUPFAM" id="SSF49785">
    <property type="entry name" value="Galactose-binding domain-like"/>
    <property type="match status" value="1"/>
</dbReference>